<sequence>MHQRGFEVVSSYHQSDITLPVRKTQASAGYDIAAADDSIIRPGAVCLVATGIKAYMPADEYLAVHIRSGLSVKNGLSLINGQGIIDSDYYNNAENEGHILIALYNHSQINVTISKGTRIAQGIFQKYLIADHDKEALLVRSGGFGSTGSK</sequence>
<dbReference type="InterPro" id="IPR008181">
    <property type="entry name" value="dUTPase"/>
</dbReference>
<evidence type="ECO:0000259" key="6">
    <source>
        <dbReference type="Pfam" id="PF00692"/>
    </source>
</evidence>
<keyword evidence="4" id="KW-0546">Nucleotide metabolism</keyword>
<gene>
    <name evidence="7" type="ORF">AXX12_03670</name>
</gene>
<protein>
    <recommendedName>
        <fullName evidence="2">dUTP diphosphatase</fullName>
        <ecNumber evidence="2">3.6.1.23</ecNumber>
    </recommendedName>
</protein>
<feature type="domain" description="dUTPase-like" evidence="6">
    <location>
        <begin position="17"/>
        <end position="148"/>
    </location>
</feature>
<comment type="caution">
    <text evidence="7">The sequence shown here is derived from an EMBL/GenBank/DDBJ whole genome shotgun (WGS) entry which is preliminary data.</text>
</comment>
<dbReference type="OrthoDB" id="9809956at2"/>
<dbReference type="PANTHER" id="PTHR11241:SF0">
    <property type="entry name" value="DEOXYURIDINE 5'-TRIPHOSPHATE NUCLEOTIDOHYDROLASE"/>
    <property type="match status" value="1"/>
</dbReference>
<dbReference type="PANTHER" id="PTHR11241">
    <property type="entry name" value="DEOXYURIDINE 5'-TRIPHOSPHATE NUCLEOTIDOHYDROLASE"/>
    <property type="match status" value="1"/>
</dbReference>
<accession>A0A154BTJ4</accession>
<evidence type="ECO:0000313" key="7">
    <source>
        <dbReference type="EMBL" id="KYZ77241.1"/>
    </source>
</evidence>
<dbReference type="Gene3D" id="2.70.40.10">
    <property type="match status" value="1"/>
</dbReference>
<reference evidence="7 8" key="1">
    <citation type="submission" date="2016-02" db="EMBL/GenBank/DDBJ databases">
        <title>Anaerosporomusa subterraneum gen. nov., sp. nov., a spore-forming obligate anaerobe isolated from saprolite.</title>
        <authorList>
            <person name="Choi J.K."/>
            <person name="Shah M."/>
            <person name="Yee N."/>
        </authorList>
    </citation>
    <scope>NUCLEOTIDE SEQUENCE [LARGE SCALE GENOMIC DNA]</scope>
    <source>
        <strain evidence="7 8">RU4</strain>
    </source>
</reference>
<dbReference type="InterPro" id="IPR033704">
    <property type="entry name" value="dUTPase_trimeric"/>
</dbReference>
<dbReference type="EMBL" id="LSGP01000013">
    <property type="protein sequence ID" value="KYZ77241.1"/>
    <property type="molecule type" value="Genomic_DNA"/>
</dbReference>
<dbReference type="AlphaFoldDB" id="A0A154BTJ4"/>
<dbReference type="InterPro" id="IPR029054">
    <property type="entry name" value="dUTPase-like"/>
</dbReference>
<dbReference type="Pfam" id="PF00692">
    <property type="entry name" value="dUTPase"/>
    <property type="match status" value="1"/>
</dbReference>
<dbReference type="GO" id="GO:0000287">
    <property type="term" value="F:magnesium ion binding"/>
    <property type="evidence" value="ECO:0007669"/>
    <property type="project" value="InterPro"/>
</dbReference>
<evidence type="ECO:0000313" key="8">
    <source>
        <dbReference type="Proteomes" id="UP000076268"/>
    </source>
</evidence>
<dbReference type="NCBIfam" id="TIGR00576">
    <property type="entry name" value="dut"/>
    <property type="match status" value="1"/>
</dbReference>
<dbReference type="GO" id="GO:0004170">
    <property type="term" value="F:dUTP diphosphatase activity"/>
    <property type="evidence" value="ECO:0007669"/>
    <property type="project" value="UniProtKB-EC"/>
</dbReference>
<comment type="catalytic activity">
    <reaction evidence="5">
        <text>dUTP + H2O = dUMP + diphosphate + H(+)</text>
        <dbReference type="Rhea" id="RHEA:10248"/>
        <dbReference type="ChEBI" id="CHEBI:15377"/>
        <dbReference type="ChEBI" id="CHEBI:15378"/>
        <dbReference type="ChEBI" id="CHEBI:33019"/>
        <dbReference type="ChEBI" id="CHEBI:61555"/>
        <dbReference type="ChEBI" id="CHEBI:246422"/>
        <dbReference type="EC" id="3.6.1.23"/>
    </reaction>
</comment>
<dbReference type="Proteomes" id="UP000076268">
    <property type="component" value="Unassembled WGS sequence"/>
</dbReference>
<evidence type="ECO:0000256" key="1">
    <source>
        <dbReference type="ARBA" id="ARBA00006581"/>
    </source>
</evidence>
<name>A0A154BTJ4_ANASB</name>
<comment type="similarity">
    <text evidence="1">Belongs to the dUTPase family.</text>
</comment>
<dbReference type="GO" id="GO:0006226">
    <property type="term" value="P:dUMP biosynthetic process"/>
    <property type="evidence" value="ECO:0007669"/>
    <property type="project" value="InterPro"/>
</dbReference>
<dbReference type="STRING" id="1794912.AXX12_03670"/>
<evidence type="ECO:0000256" key="2">
    <source>
        <dbReference type="ARBA" id="ARBA00012379"/>
    </source>
</evidence>
<dbReference type="InterPro" id="IPR036157">
    <property type="entry name" value="dUTPase-like_sf"/>
</dbReference>
<evidence type="ECO:0000256" key="3">
    <source>
        <dbReference type="ARBA" id="ARBA00022801"/>
    </source>
</evidence>
<keyword evidence="3 7" id="KW-0378">Hydrolase</keyword>
<dbReference type="RefSeq" id="WP_066239219.1">
    <property type="nucleotide sequence ID" value="NZ_LSGP01000013.1"/>
</dbReference>
<evidence type="ECO:0000256" key="5">
    <source>
        <dbReference type="ARBA" id="ARBA00047686"/>
    </source>
</evidence>
<proteinExistence type="inferred from homology"/>
<keyword evidence="8" id="KW-1185">Reference proteome</keyword>
<dbReference type="GO" id="GO:0046081">
    <property type="term" value="P:dUTP catabolic process"/>
    <property type="evidence" value="ECO:0007669"/>
    <property type="project" value="InterPro"/>
</dbReference>
<dbReference type="CDD" id="cd07557">
    <property type="entry name" value="trimeric_dUTPase"/>
    <property type="match status" value="1"/>
</dbReference>
<dbReference type="SUPFAM" id="SSF51283">
    <property type="entry name" value="dUTPase-like"/>
    <property type="match status" value="1"/>
</dbReference>
<dbReference type="EC" id="3.6.1.23" evidence="2"/>
<evidence type="ECO:0000256" key="4">
    <source>
        <dbReference type="ARBA" id="ARBA00023080"/>
    </source>
</evidence>
<organism evidence="7 8">
    <name type="scientific">Anaerosporomusa subterranea</name>
    <dbReference type="NCBI Taxonomy" id="1794912"/>
    <lineage>
        <taxon>Bacteria</taxon>
        <taxon>Bacillati</taxon>
        <taxon>Bacillota</taxon>
        <taxon>Negativicutes</taxon>
        <taxon>Acetonemataceae</taxon>
        <taxon>Anaerosporomusa</taxon>
    </lineage>
</organism>